<dbReference type="GO" id="GO:0003700">
    <property type="term" value="F:DNA-binding transcription factor activity"/>
    <property type="evidence" value="ECO:0007669"/>
    <property type="project" value="InterPro"/>
</dbReference>
<dbReference type="PANTHER" id="PTHR33154">
    <property type="entry name" value="TRANSCRIPTIONAL REGULATOR, ARSR FAMILY"/>
    <property type="match status" value="1"/>
</dbReference>
<sequence>MARAALDLSNLVIEAETCATAAPDVMPAERAGCLADTFKALADPTRVRLLAHLAASPDGTACACHLPDALGISQPTLSHHLKKLTEAGLVTREQRGRWAHYTVVRNVLDVARDFLGESTEGPRCC</sequence>
<dbReference type="InterPro" id="IPR036388">
    <property type="entry name" value="WH-like_DNA-bd_sf"/>
</dbReference>
<dbReference type="GO" id="GO:0003677">
    <property type="term" value="F:DNA binding"/>
    <property type="evidence" value="ECO:0007669"/>
    <property type="project" value="UniProtKB-KW"/>
</dbReference>
<dbReference type="EMBL" id="SDMQ01000006">
    <property type="protein sequence ID" value="TBT84983.1"/>
    <property type="molecule type" value="Genomic_DNA"/>
</dbReference>
<dbReference type="SUPFAM" id="SSF46785">
    <property type="entry name" value="Winged helix' DNA-binding domain"/>
    <property type="match status" value="1"/>
</dbReference>
<dbReference type="CDD" id="cd00090">
    <property type="entry name" value="HTH_ARSR"/>
    <property type="match status" value="1"/>
</dbReference>
<keyword evidence="6" id="KW-1185">Reference proteome</keyword>
<keyword evidence="3" id="KW-0804">Transcription</keyword>
<dbReference type="PANTHER" id="PTHR33154:SF18">
    <property type="entry name" value="ARSENICAL RESISTANCE OPERON REPRESSOR"/>
    <property type="match status" value="1"/>
</dbReference>
<evidence type="ECO:0000256" key="2">
    <source>
        <dbReference type="ARBA" id="ARBA00023125"/>
    </source>
</evidence>
<feature type="domain" description="HTH arsR-type" evidence="4">
    <location>
        <begin position="26"/>
        <end position="122"/>
    </location>
</feature>
<dbReference type="InterPro" id="IPR011991">
    <property type="entry name" value="ArsR-like_HTH"/>
</dbReference>
<dbReference type="PRINTS" id="PR00778">
    <property type="entry name" value="HTHARSR"/>
</dbReference>
<evidence type="ECO:0000313" key="5">
    <source>
        <dbReference type="EMBL" id="TBT84983.1"/>
    </source>
</evidence>
<dbReference type="InterPro" id="IPR036390">
    <property type="entry name" value="WH_DNA-bd_sf"/>
</dbReference>
<dbReference type="Proteomes" id="UP000292373">
    <property type="component" value="Unassembled WGS sequence"/>
</dbReference>
<dbReference type="Gene3D" id="1.10.10.10">
    <property type="entry name" value="Winged helix-like DNA-binding domain superfamily/Winged helix DNA-binding domain"/>
    <property type="match status" value="1"/>
</dbReference>
<keyword evidence="2" id="KW-0238">DNA-binding</keyword>
<dbReference type="NCBIfam" id="NF033788">
    <property type="entry name" value="HTH_metalloreg"/>
    <property type="match status" value="1"/>
</dbReference>
<name>A0A4Q9KFP7_9ACTN</name>
<organism evidence="5 6">
    <name type="scientific">Propioniciclava sinopodophylli</name>
    <dbReference type="NCBI Taxonomy" id="1837344"/>
    <lineage>
        <taxon>Bacteria</taxon>
        <taxon>Bacillati</taxon>
        <taxon>Actinomycetota</taxon>
        <taxon>Actinomycetes</taxon>
        <taxon>Propionibacteriales</taxon>
        <taxon>Propionibacteriaceae</taxon>
        <taxon>Propioniciclava</taxon>
    </lineage>
</organism>
<evidence type="ECO:0000313" key="6">
    <source>
        <dbReference type="Proteomes" id="UP000292373"/>
    </source>
</evidence>
<dbReference type="SMART" id="SM00418">
    <property type="entry name" value="HTH_ARSR"/>
    <property type="match status" value="1"/>
</dbReference>
<accession>A0A4Q9KFP7</accession>
<evidence type="ECO:0000256" key="3">
    <source>
        <dbReference type="ARBA" id="ARBA00023163"/>
    </source>
</evidence>
<dbReference type="Pfam" id="PF01022">
    <property type="entry name" value="HTH_5"/>
    <property type="match status" value="1"/>
</dbReference>
<evidence type="ECO:0000256" key="1">
    <source>
        <dbReference type="ARBA" id="ARBA00023015"/>
    </source>
</evidence>
<dbReference type="InterPro" id="IPR051081">
    <property type="entry name" value="HTH_MetalResp_TranReg"/>
</dbReference>
<dbReference type="RefSeq" id="WP_131167896.1">
    <property type="nucleotide sequence ID" value="NZ_SDMQ01000006.1"/>
</dbReference>
<dbReference type="AlphaFoldDB" id="A0A4Q9KFP7"/>
<evidence type="ECO:0000259" key="4">
    <source>
        <dbReference type="PROSITE" id="PS50987"/>
    </source>
</evidence>
<keyword evidence="1" id="KW-0805">Transcription regulation</keyword>
<comment type="caution">
    <text evidence="5">The sequence shown here is derived from an EMBL/GenBank/DDBJ whole genome shotgun (WGS) entry which is preliminary data.</text>
</comment>
<dbReference type="InterPro" id="IPR001845">
    <property type="entry name" value="HTH_ArsR_DNA-bd_dom"/>
</dbReference>
<dbReference type="PROSITE" id="PS50987">
    <property type="entry name" value="HTH_ARSR_2"/>
    <property type="match status" value="1"/>
</dbReference>
<gene>
    <name evidence="5" type="ORF">ET989_07330</name>
</gene>
<protein>
    <submittedName>
        <fullName evidence="5">ArsR family transcriptional regulator</fullName>
    </submittedName>
</protein>
<reference evidence="5 6" key="1">
    <citation type="submission" date="2019-01" db="EMBL/GenBank/DDBJ databases">
        <title>Lactibacter flavus gen. nov., sp. nov., a novel bacterium of the family Propionibacteriaceae isolated from raw milk and dairy products.</title>
        <authorList>
            <person name="Huptas C."/>
            <person name="Wenning M."/>
            <person name="Breitenwieser F."/>
            <person name="Doll E."/>
            <person name="Von Neubeck M."/>
            <person name="Busse H.-J."/>
            <person name="Scherer S."/>
        </authorList>
    </citation>
    <scope>NUCLEOTIDE SEQUENCE [LARGE SCALE GENOMIC DNA]</scope>
    <source>
        <strain evidence="5 6">KCTC 33808</strain>
    </source>
</reference>
<dbReference type="OrthoDB" id="9798835at2"/>
<proteinExistence type="predicted"/>